<organism evidence="2 3">
    <name type="scientific">Orchesella dallaii</name>
    <dbReference type="NCBI Taxonomy" id="48710"/>
    <lineage>
        <taxon>Eukaryota</taxon>
        <taxon>Metazoa</taxon>
        <taxon>Ecdysozoa</taxon>
        <taxon>Arthropoda</taxon>
        <taxon>Hexapoda</taxon>
        <taxon>Collembola</taxon>
        <taxon>Entomobryomorpha</taxon>
        <taxon>Entomobryoidea</taxon>
        <taxon>Orchesellidae</taxon>
        <taxon>Orchesellinae</taxon>
        <taxon>Orchesella</taxon>
    </lineage>
</organism>
<dbReference type="SUPFAM" id="SSF56219">
    <property type="entry name" value="DNase I-like"/>
    <property type="match status" value="1"/>
</dbReference>
<keyword evidence="3" id="KW-1185">Reference proteome</keyword>
<evidence type="ECO:0000259" key="1">
    <source>
        <dbReference type="Pfam" id="PF14529"/>
    </source>
</evidence>
<proteinExistence type="predicted"/>
<evidence type="ECO:0000313" key="3">
    <source>
        <dbReference type="Proteomes" id="UP001642540"/>
    </source>
</evidence>
<feature type="domain" description="Endonuclease/exonuclease/phosphatase" evidence="1">
    <location>
        <begin position="101"/>
        <end position="161"/>
    </location>
</feature>
<dbReference type="Pfam" id="PF14529">
    <property type="entry name" value="Exo_endo_phos_2"/>
    <property type="match status" value="1"/>
</dbReference>
<dbReference type="EMBL" id="CAXLJM020000020">
    <property type="protein sequence ID" value="CAL8087460.1"/>
    <property type="molecule type" value="Genomic_DNA"/>
</dbReference>
<reference evidence="2 3" key="1">
    <citation type="submission" date="2024-08" db="EMBL/GenBank/DDBJ databases">
        <authorList>
            <person name="Cucini C."/>
            <person name="Frati F."/>
        </authorList>
    </citation>
    <scope>NUCLEOTIDE SEQUENCE [LARGE SCALE GENOMIC DNA]</scope>
</reference>
<evidence type="ECO:0000313" key="2">
    <source>
        <dbReference type="EMBL" id="CAL8087460.1"/>
    </source>
</evidence>
<dbReference type="Gene3D" id="3.60.10.10">
    <property type="entry name" value="Endonuclease/exonuclease/phosphatase"/>
    <property type="match status" value="1"/>
</dbReference>
<dbReference type="InterPro" id="IPR005135">
    <property type="entry name" value="Endo/exonuclease/phosphatase"/>
</dbReference>
<comment type="caution">
    <text evidence="2">The sequence shown here is derived from an EMBL/GenBank/DDBJ whole genome shotgun (WGS) entry which is preliminary data.</text>
</comment>
<dbReference type="Proteomes" id="UP001642540">
    <property type="component" value="Unassembled WGS sequence"/>
</dbReference>
<protein>
    <recommendedName>
        <fullName evidence="1">Endonuclease/exonuclease/phosphatase domain-containing protein</fullName>
    </recommendedName>
</protein>
<dbReference type="InterPro" id="IPR036691">
    <property type="entry name" value="Endo/exonu/phosph_ase_sf"/>
</dbReference>
<sequence>MAAIRCFQLNMHRAMAAASNLSDCMRDTGKGSHIAMLQEPYVVKGRVRGCVKGYTVVDMGTVKYPARAAVILSRDLNAWPLTVLSDRDVAAAQIMVNGKNIVFASVYMPHDTQVHPSATLRKLVEYCEGYNTDLVIGTDANSHHLLWGSSDCNDRGERLMEY</sequence>
<name>A0ABP1Q7D1_9HEXA</name>
<gene>
    <name evidence="2" type="ORF">ODALV1_LOCUS6749</name>
</gene>
<accession>A0ABP1Q7D1</accession>